<feature type="region of interest" description="Disordered" evidence="2">
    <location>
        <begin position="1"/>
        <end position="40"/>
    </location>
</feature>
<proteinExistence type="predicted"/>
<feature type="region of interest" description="Disordered" evidence="2">
    <location>
        <begin position="680"/>
        <end position="699"/>
    </location>
</feature>
<keyword evidence="1" id="KW-0175">Coiled coil</keyword>
<reference evidence="3 4" key="1">
    <citation type="submission" date="2020-06" db="EMBL/GenBank/DDBJ databases">
        <title>Genome sequence of Paramixta manurensis strain PD-1.</title>
        <authorList>
            <person name="Lee C.W."/>
            <person name="Kim J."/>
        </authorList>
    </citation>
    <scope>NUCLEOTIDE SEQUENCE [LARGE SCALE GENOMIC DNA]</scope>
    <source>
        <strain evidence="3 4">PD-1</strain>
    </source>
</reference>
<name>A0A6M8UHV0_9GAMM</name>
<feature type="coiled-coil region" evidence="1">
    <location>
        <begin position="400"/>
        <end position="427"/>
    </location>
</feature>
<gene>
    <name evidence="3" type="ORF">PMPD1_4295</name>
</gene>
<evidence type="ECO:0000256" key="1">
    <source>
        <dbReference type="SAM" id="Coils"/>
    </source>
</evidence>
<dbReference type="KEGG" id="pmak:PMPD1_4295"/>
<feature type="compositionally biased region" description="Low complexity" evidence="2">
    <location>
        <begin position="13"/>
        <end position="29"/>
    </location>
</feature>
<sequence length="699" mass="75691">MKIDNTPPMPINTPQTATQHQAQTQTGAPPVWPGDTIQAGHQSEAPLSTTQLAQLQRASASTVDALTAAEPPPREAASLLEQHARQITLQGQLLQQNPEITCEMAMLLARPVEHAELPALPYHDNLQQLVGDVQQLFTVSSHHQFPSLIQLSTSLDDAFGKIADHLEAQQAVYRDVLDHAALSPEDKASVEVSHQAFQAMAQRWSGNLKENVLNYGLQQATTHLAQAQADVDHLEKHQGENLFDFAPRLERAKNEVSQWSFIQHFFQQPATESAPQTLVAQAMNQVNHHRFIDDLKAQNGAQNGIKTFLAAATPQGMASMLQFITARAFVDPKLSLLNLGAQALGSGALIGAAHETLDNFLKPAVRDVMASMGMAQMEKVKPEEAIPDPSRFVSEQGRFRLRTETEMQAAKNEVDQARAAFTTAQNNYKDGSLSGDSITYAGQVGAQMVRETLGQTTSLNTSHQVAGMVASFSGGFLRSGVQALGQQHKSFSWQGNTIPTHVPETSQDALPTRLKATLDKALPTINPLDNKARENYASKVWSTTEGMLAYYALGLKQAELDTSHTGGKVAAVVLNGVQSLGMLVPFTANKQSGNEAKADGSSRFASAIANIRQPDRETLLHGTQQNSPGRLAENGYNQLRGLTQAAPQALTEVSEAIFHAVGALGEQVGRQFSQRLQTLRQREPAPDIEMGGIAPQSNL</sequence>
<accession>A0A6M8UHV0</accession>
<protein>
    <submittedName>
        <fullName evidence="3">Uncharacterized protein</fullName>
    </submittedName>
</protein>
<dbReference type="Proteomes" id="UP000505325">
    <property type="component" value="Chromosome"/>
</dbReference>
<evidence type="ECO:0000256" key="2">
    <source>
        <dbReference type="SAM" id="MobiDB-lite"/>
    </source>
</evidence>
<evidence type="ECO:0000313" key="4">
    <source>
        <dbReference type="Proteomes" id="UP000505325"/>
    </source>
</evidence>
<dbReference type="RefSeq" id="WP_173636009.1">
    <property type="nucleotide sequence ID" value="NZ_CP054212.1"/>
</dbReference>
<evidence type="ECO:0000313" key="3">
    <source>
        <dbReference type="EMBL" id="QKJ89194.1"/>
    </source>
</evidence>
<dbReference type="AlphaFoldDB" id="A0A6M8UHV0"/>
<dbReference type="EMBL" id="CP054212">
    <property type="protein sequence ID" value="QKJ89194.1"/>
    <property type="molecule type" value="Genomic_DNA"/>
</dbReference>
<keyword evidence="4" id="KW-1185">Reference proteome</keyword>
<organism evidence="3 4">
    <name type="scientific">Paramixta manurensis</name>
    <dbReference type="NCBI Taxonomy" id="2740817"/>
    <lineage>
        <taxon>Bacteria</taxon>
        <taxon>Pseudomonadati</taxon>
        <taxon>Pseudomonadota</taxon>
        <taxon>Gammaproteobacteria</taxon>
        <taxon>Enterobacterales</taxon>
        <taxon>Erwiniaceae</taxon>
        <taxon>Paramixta</taxon>
    </lineage>
</organism>